<dbReference type="AlphaFoldDB" id="A0A7R9KME4"/>
<sequence>MRISHLGSQSPIVDSISNIVHKYQSMIINNTIKWLIYKDHTYETLFDGRKQFYTGETITNFKLDFKPTTSFAFKNLRTICFMNQMSVGNVFRRNYRCFDFTNINKPQELIVGQNQWLTHNEDYNLKAMIAKTESPYEVLAIFYTRNACLHDTFIFSLNAGRVKHRYQYLVLYKEGLDITYCIEEYFGNRNGYWSLNRNDTTIHLNTNSSTSHWFDGEYIATFTVNYGNRTAFGFIKPNKLLTDWKIYNETSPDIVNDFKGTSDAVIPVTNTTGFDKTQPNFGIQVMRVKNVYKRVYNCYDIGKVRHVFLNRPTNAIPAGGQSGHKVIAVFNDYNFSFKRLLWLYADELEIRYCWTQTYAMSTDCFPNSTTLINCEPEPRSTSTSTTETVAKTTTTSSTQALSTLLTSSQVPNQSPTPNPSPGVNYLVVGNVVAFLALVVMIIVSAISMILCYIWREEKGHSVNIKHKHTLNPCRAITTVDCRALMVTNLYVASSLYVRLASRHTVAHQGEEKGGVDQDDRDVDRHVLVAKREHKNDQGDYRRTGQPHDAQKARPIVTVDTHNLQRTGDPIGVGAGHRPSGADTLAQHTEYKVRADEKVHSMEKAQGYKIQETHAPYTSAGEQVAHQTLVGQPYRRGRDHARHHGEHFEIAGLSARQPIVIVQYLRPDGHVVDQGGGHVQVELHVHEVAVVADEQVESVAPIPVNAHARCAPDDSIRILSGIGSWRLSSGSLGLGGSGLLAGDSVAV</sequence>
<dbReference type="Proteomes" id="UP000759131">
    <property type="component" value="Unassembled WGS sequence"/>
</dbReference>
<evidence type="ECO:0000256" key="1">
    <source>
        <dbReference type="SAM" id="MobiDB-lite"/>
    </source>
</evidence>
<feature type="transmembrane region" description="Helical" evidence="2">
    <location>
        <begin position="425"/>
        <end position="454"/>
    </location>
</feature>
<accession>A0A7R9KME4</accession>
<feature type="compositionally biased region" description="Low complexity" evidence="1">
    <location>
        <begin position="380"/>
        <end position="398"/>
    </location>
</feature>
<proteinExistence type="predicted"/>
<organism evidence="3">
    <name type="scientific">Medioppia subpectinata</name>
    <dbReference type="NCBI Taxonomy" id="1979941"/>
    <lineage>
        <taxon>Eukaryota</taxon>
        <taxon>Metazoa</taxon>
        <taxon>Ecdysozoa</taxon>
        <taxon>Arthropoda</taxon>
        <taxon>Chelicerata</taxon>
        <taxon>Arachnida</taxon>
        <taxon>Acari</taxon>
        <taxon>Acariformes</taxon>
        <taxon>Sarcoptiformes</taxon>
        <taxon>Oribatida</taxon>
        <taxon>Brachypylina</taxon>
        <taxon>Oppioidea</taxon>
        <taxon>Oppiidae</taxon>
        <taxon>Medioppia</taxon>
    </lineage>
</organism>
<protein>
    <submittedName>
        <fullName evidence="3">Uncharacterized protein</fullName>
    </submittedName>
</protein>
<keyword evidence="2" id="KW-0812">Transmembrane</keyword>
<keyword evidence="4" id="KW-1185">Reference proteome</keyword>
<keyword evidence="2" id="KW-1133">Transmembrane helix</keyword>
<feature type="region of interest" description="Disordered" evidence="1">
    <location>
        <begin position="375"/>
        <end position="398"/>
    </location>
</feature>
<dbReference type="EMBL" id="OC857930">
    <property type="protein sequence ID" value="CAD7625820.1"/>
    <property type="molecule type" value="Genomic_DNA"/>
</dbReference>
<evidence type="ECO:0000313" key="3">
    <source>
        <dbReference type="EMBL" id="CAD7625820.1"/>
    </source>
</evidence>
<feature type="non-terminal residue" evidence="3">
    <location>
        <position position="1"/>
    </location>
</feature>
<dbReference type="EMBL" id="CAJPIZ010003355">
    <property type="protein sequence ID" value="CAG2106250.1"/>
    <property type="molecule type" value="Genomic_DNA"/>
</dbReference>
<evidence type="ECO:0000256" key="2">
    <source>
        <dbReference type="SAM" id="Phobius"/>
    </source>
</evidence>
<name>A0A7R9KME4_9ACAR</name>
<evidence type="ECO:0000313" key="4">
    <source>
        <dbReference type="Proteomes" id="UP000759131"/>
    </source>
</evidence>
<reference evidence="3" key="1">
    <citation type="submission" date="2020-11" db="EMBL/GenBank/DDBJ databases">
        <authorList>
            <person name="Tran Van P."/>
        </authorList>
    </citation>
    <scope>NUCLEOTIDE SEQUENCE</scope>
</reference>
<keyword evidence="2" id="KW-0472">Membrane</keyword>
<gene>
    <name evidence="3" type="ORF">OSB1V03_LOCUS6253</name>
</gene>